<dbReference type="AlphaFoldDB" id="A0A6M3JNL4"/>
<reference evidence="1" key="1">
    <citation type="submission" date="2020-03" db="EMBL/GenBank/DDBJ databases">
        <title>The deep terrestrial virosphere.</title>
        <authorList>
            <person name="Holmfeldt K."/>
            <person name="Nilsson E."/>
            <person name="Simone D."/>
            <person name="Lopez-Fernandez M."/>
            <person name="Wu X."/>
            <person name="de Brujin I."/>
            <person name="Lundin D."/>
            <person name="Andersson A."/>
            <person name="Bertilsson S."/>
            <person name="Dopson M."/>
        </authorList>
    </citation>
    <scope>NUCLEOTIDE SEQUENCE</scope>
    <source>
        <strain evidence="1">MM415A03029</strain>
        <strain evidence="2">MM415B02151</strain>
    </source>
</reference>
<dbReference type="EMBL" id="MT141902">
    <property type="protein sequence ID" value="QJA71819.1"/>
    <property type="molecule type" value="Genomic_DNA"/>
</dbReference>
<sequence>MTPKELDQVDALRRHLEQALFTKQSVLVGCSRQNIMREDAVEQTWRFMRGNALLHLVSTKLLVTTPIDEFHIYYTPAFPGNKIDILHFRGGKTKGWWQLDFEMTAALVETYTNMKVAGSLLLREVDGELHVEYFQYRGNGGSIQQATQAIEQFKTKPSRINKSSGRASVLCKFCPVKAACDSLDLTDNDTQDWPKGYAVG</sequence>
<dbReference type="EMBL" id="MT142608">
    <property type="protein sequence ID" value="QJA85994.1"/>
    <property type="molecule type" value="Genomic_DNA"/>
</dbReference>
<accession>A0A6M3JNL4</accession>
<name>A0A6M3JNL4_9ZZZZ</name>
<evidence type="ECO:0008006" key="3">
    <source>
        <dbReference type="Google" id="ProtNLM"/>
    </source>
</evidence>
<proteinExistence type="predicted"/>
<gene>
    <name evidence="1" type="ORF">MM415A03029_0006</name>
    <name evidence="2" type="ORF">MM415B02151_0010</name>
</gene>
<protein>
    <recommendedName>
        <fullName evidence="3">PD-(D/E)XK nuclease superfamily protein</fullName>
    </recommendedName>
</protein>
<organism evidence="1">
    <name type="scientific">viral metagenome</name>
    <dbReference type="NCBI Taxonomy" id="1070528"/>
    <lineage>
        <taxon>unclassified sequences</taxon>
        <taxon>metagenomes</taxon>
        <taxon>organismal metagenomes</taxon>
    </lineage>
</organism>
<evidence type="ECO:0000313" key="2">
    <source>
        <dbReference type="EMBL" id="QJA85994.1"/>
    </source>
</evidence>
<evidence type="ECO:0000313" key="1">
    <source>
        <dbReference type="EMBL" id="QJA71819.1"/>
    </source>
</evidence>